<sequence length="395" mass="45005">MAKKVKDKTKTKKVKKVPEEIVPKDTAEVNDESSDDEKVEDELMESTDDIIKSIDESGNKSDSDGDAEDTKESNADKQQERKQVYDKEDEDKTVFCGNVPNDPNVTKGRIKDLFAQFGPVKSIRLRTENGNVIFSKKVKKYCKSFNAYVVFENEDDAKKSVELNGHKLVENHLRVNMANNKQSFTNKGTIFVGNLPFDSAEADIHAYFSQIGEIEYVRKLPKKGIAFICYKKGVSLINALKLNDTEFQGRKLRVSRSESKDKQEKKKLFKKDPKTGKVVRQKVKKSHKLNEKLIKGRPNINNPIVKKIKDSQKAKFNKFTDSEVSKKELFRPGGKMDKDNRQVNREKSEKKQKFFGSKVDDTNSDKVKKGKVTKTAKQQKVIAKKLKSAALRTKT</sequence>
<accession>A0A9N9WML4</accession>
<dbReference type="GO" id="GO:0003723">
    <property type="term" value="F:RNA binding"/>
    <property type="evidence" value="ECO:0007669"/>
    <property type="project" value="UniProtKB-UniRule"/>
</dbReference>
<keyword evidence="1" id="KW-0677">Repeat</keyword>
<evidence type="ECO:0000256" key="3">
    <source>
        <dbReference type="PROSITE-ProRule" id="PRU00176"/>
    </source>
</evidence>
<dbReference type="Pfam" id="PF00076">
    <property type="entry name" value="RRM_1"/>
    <property type="match status" value="2"/>
</dbReference>
<evidence type="ECO:0000313" key="7">
    <source>
        <dbReference type="Proteomes" id="UP001153620"/>
    </source>
</evidence>
<gene>
    <name evidence="6" type="ORF">CHIRRI_LOCUS732</name>
</gene>
<evidence type="ECO:0000256" key="2">
    <source>
        <dbReference type="ARBA" id="ARBA00022884"/>
    </source>
</evidence>
<dbReference type="PANTHER" id="PTHR23236">
    <property type="entry name" value="EUKARYOTIC TRANSLATION INITIATION FACTOR 4B/4H"/>
    <property type="match status" value="1"/>
</dbReference>
<proteinExistence type="predicted"/>
<feature type="compositionally biased region" description="Basic and acidic residues" evidence="4">
    <location>
        <begin position="331"/>
        <end position="367"/>
    </location>
</feature>
<dbReference type="Gene3D" id="3.30.70.330">
    <property type="match status" value="2"/>
</dbReference>
<dbReference type="InterPro" id="IPR000504">
    <property type="entry name" value="RRM_dom"/>
</dbReference>
<dbReference type="InterPro" id="IPR035979">
    <property type="entry name" value="RBD_domain_sf"/>
</dbReference>
<reference evidence="6" key="2">
    <citation type="submission" date="2022-10" db="EMBL/GenBank/DDBJ databases">
        <authorList>
            <consortium name="ENA_rothamsted_submissions"/>
            <consortium name="culmorum"/>
            <person name="King R."/>
        </authorList>
    </citation>
    <scope>NUCLEOTIDE SEQUENCE</scope>
</reference>
<feature type="compositionally biased region" description="Acidic residues" evidence="4">
    <location>
        <begin position="28"/>
        <end position="48"/>
    </location>
</feature>
<feature type="domain" description="RRM" evidence="5">
    <location>
        <begin position="92"/>
        <end position="180"/>
    </location>
</feature>
<dbReference type="PANTHER" id="PTHR23236:SF119">
    <property type="entry name" value="NUCLEAR RNA-BINDING PROTEIN SART-3"/>
    <property type="match status" value="1"/>
</dbReference>
<name>A0A9N9WML4_9DIPT</name>
<dbReference type="OrthoDB" id="442677at2759"/>
<evidence type="ECO:0000313" key="6">
    <source>
        <dbReference type="EMBL" id="CAG9797744.1"/>
    </source>
</evidence>
<feature type="domain" description="RRM" evidence="5">
    <location>
        <begin position="188"/>
        <end position="259"/>
    </location>
</feature>
<dbReference type="PROSITE" id="PS50102">
    <property type="entry name" value="RRM"/>
    <property type="match status" value="2"/>
</dbReference>
<dbReference type="InterPro" id="IPR012677">
    <property type="entry name" value="Nucleotide-bd_a/b_plait_sf"/>
</dbReference>
<dbReference type="SUPFAM" id="SSF54928">
    <property type="entry name" value="RNA-binding domain, RBD"/>
    <property type="match status" value="2"/>
</dbReference>
<feature type="region of interest" description="Disordered" evidence="4">
    <location>
        <begin position="331"/>
        <end position="395"/>
    </location>
</feature>
<feature type="compositionally biased region" description="Basic residues" evidence="4">
    <location>
        <begin position="382"/>
        <end position="395"/>
    </location>
</feature>
<evidence type="ECO:0000256" key="4">
    <source>
        <dbReference type="SAM" id="MobiDB-lite"/>
    </source>
</evidence>
<dbReference type="Proteomes" id="UP001153620">
    <property type="component" value="Chromosome 1"/>
</dbReference>
<feature type="region of interest" description="Disordered" evidence="4">
    <location>
        <begin position="252"/>
        <end position="275"/>
    </location>
</feature>
<dbReference type="EMBL" id="OU895877">
    <property type="protein sequence ID" value="CAG9797744.1"/>
    <property type="molecule type" value="Genomic_DNA"/>
</dbReference>
<evidence type="ECO:0000259" key="5">
    <source>
        <dbReference type="PROSITE" id="PS50102"/>
    </source>
</evidence>
<organism evidence="6 7">
    <name type="scientific">Chironomus riparius</name>
    <dbReference type="NCBI Taxonomy" id="315576"/>
    <lineage>
        <taxon>Eukaryota</taxon>
        <taxon>Metazoa</taxon>
        <taxon>Ecdysozoa</taxon>
        <taxon>Arthropoda</taxon>
        <taxon>Hexapoda</taxon>
        <taxon>Insecta</taxon>
        <taxon>Pterygota</taxon>
        <taxon>Neoptera</taxon>
        <taxon>Endopterygota</taxon>
        <taxon>Diptera</taxon>
        <taxon>Nematocera</taxon>
        <taxon>Chironomoidea</taxon>
        <taxon>Chironomidae</taxon>
        <taxon>Chironominae</taxon>
        <taxon>Chironomus</taxon>
    </lineage>
</organism>
<dbReference type="SMART" id="SM00360">
    <property type="entry name" value="RRM"/>
    <property type="match status" value="2"/>
</dbReference>
<protein>
    <recommendedName>
        <fullName evidence="5">RRM domain-containing protein</fullName>
    </recommendedName>
</protein>
<keyword evidence="2 3" id="KW-0694">RNA-binding</keyword>
<feature type="compositionally biased region" description="Basic residues" evidence="4">
    <location>
        <begin position="1"/>
        <end position="15"/>
    </location>
</feature>
<feature type="compositionally biased region" description="Basic and acidic residues" evidence="4">
    <location>
        <begin position="16"/>
        <end position="27"/>
    </location>
</feature>
<keyword evidence="7" id="KW-1185">Reference proteome</keyword>
<evidence type="ECO:0000256" key="1">
    <source>
        <dbReference type="ARBA" id="ARBA00022737"/>
    </source>
</evidence>
<dbReference type="AlphaFoldDB" id="A0A9N9WML4"/>
<reference evidence="6" key="1">
    <citation type="submission" date="2022-01" db="EMBL/GenBank/DDBJ databases">
        <authorList>
            <person name="King R."/>
        </authorList>
    </citation>
    <scope>NUCLEOTIDE SEQUENCE</scope>
</reference>
<feature type="region of interest" description="Disordered" evidence="4">
    <location>
        <begin position="1"/>
        <end position="101"/>
    </location>
</feature>
<feature type="compositionally biased region" description="Basic and acidic residues" evidence="4">
    <location>
        <begin position="49"/>
        <end position="93"/>
    </location>
</feature>